<reference evidence="1 2" key="1">
    <citation type="journal article" date="2019" name="Sci. Rep.">
        <title>Orb-weaving spider Araneus ventricosus genome elucidates the spidroin gene catalogue.</title>
        <authorList>
            <person name="Kono N."/>
            <person name="Nakamura H."/>
            <person name="Ohtoshi R."/>
            <person name="Moran D.A.P."/>
            <person name="Shinohara A."/>
            <person name="Yoshida Y."/>
            <person name="Fujiwara M."/>
            <person name="Mori M."/>
            <person name="Tomita M."/>
            <person name="Arakawa K."/>
        </authorList>
    </citation>
    <scope>NUCLEOTIDE SEQUENCE [LARGE SCALE GENOMIC DNA]</scope>
</reference>
<sequence length="81" mass="8818">MFVTQGPNPGMLSWKRNALTTVLSERTPKPAEKSLCVSVEIFLLSVTVLVRTVAVNRSFTALAHLVGRDMTSENSASERAV</sequence>
<name>A0A4Y2EJX0_ARAVE</name>
<comment type="caution">
    <text evidence="1">The sequence shown here is derived from an EMBL/GenBank/DDBJ whole genome shotgun (WGS) entry which is preliminary data.</text>
</comment>
<dbReference type="EMBL" id="BGPR01000604">
    <property type="protein sequence ID" value="GBM28164.1"/>
    <property type="molecule type" value="Genomic_DNA"/>
</dbReference>
<evidence type="ECO:0000313" key="2">
    <source>
        <dbReference type="Proteomes" id="UP000499080"/>
    </source>
</evidence>
<keyword evidence="2" id="KW-1185">Reference proteome</keyword>
<dbReference type="Proteomes" id="UP000499080">
    <property type="component" value="Unassembled WGS sequence"/>
</dbReference>
<protein>
    <submittedName>
        <fullName evidence="1">Uncharacterized protein</fullName>
    </submittedName>
</protein>
<evidence type="ECO:0000313" key="1">
    <source>
        <dbReference type="EMBL" id="GBM28164.1"/>
    </source>
</evidence>
<dbReference type="AlphaFoldDB" id="A0A4Y2EJX0"/>
<accession>A0A4Y2EJX0</accession>
<organism evidence="1 2">
    <name type="scientific">Araneus ventricosus</name>
    <name type="common">Orbweaver spider</name>
    <name type="synonym">Epeira ventricosa</name>
    <dbReference type="NCBI Taxonomy" id="182803"/>
    <lineage>
        <taxon>Eukaryota</taxon>
        <taxon>Metazoa</taxon>
        <taxon>Ecdysozoa</taxon>
        <taxon>Arthropoda</taxon>
        <taxon>Chelicerata</taxon>
        <taxon>Arachnida</taxon>
        <taxon>Araneae</taxon>
        <taxon>Araneomorphae</taxon>
        <taxon>Entelegynae</taxon>
        <taxon>Araneoidea</taxon>
        <taxon>Araneidae</taxon>
        <taxon>Araneus</taxon>
    </lineage>
</organism>
<proteinExistence type="predicted"/>
<gene>
    <name evidence="1" type="ORF">AVEN_224215_1</name>
</gene>